<reference evidence="1 2" key="1">
    <citation type="submission" date="2022-03" db="EMBL/GenBank/DDBJ databases">
        <title>Chryseobacterium sp. isolated from particulate matters in swine house.</title>
        <authorList>
            <person name="Won M."/>
            <person name="Kim S.-J."/>
            <person name="Kwon S.-W."/>
        </authorList>
    </citation>
    <scope>NUCLEOTIDE SEQUENCE [LARGE SCALE GENOMIC DNA]</scope>
    <source>
        <strain evidence="1 2">SC2-2</strain>
    </source>
</reference>
<keyword evidence="2" id="KW-1185">Reference proteome</keyword>
<protein>
    <recommendedName>
        <fullName evidence="3">HNH endonuclease</fullName>
    </recommendedName>
</protein>
<name>A0ABY4BSN6_9FLAO</name>
<proteinExistence type="predicted"/>
<organism evidence="1 2">
    <name type="scientific">Chryseobacterium suipulveris</name>
    <dbReference type="NCBI Taxonomy" id="2929800"/>
    <lineage>
        <taxon>Bacteria</taxon>
        <taxon>Pseudomonadati</taxon>
        <taxon>Bacteroidota</taxon>
        <taxon>Flavobacteriia</taxon>
        <taxon>Flavobacteriales</taxon>
        <taxon>Weeksellaceae</taxon>
        <taxon>Chryseobacterium group</taxon>
        <taxon>Chryseobacterium</taxon>
    </lineage>
</organism>
<evidence type="ECO:0008006" key="3">
    <source>
        <dbReference type="Google" id="ProtNLM"/>
    </source>
</evidence>
<dbReference type="Proteomes" id="UP000831460">
    <property type="component" value="Chromosome"/>
</dbReference>
<evidence type="ECO:0000313" key="1">
    <source>
        <dbReference type="EMBL" id="UOE42201.1"/>
    </source>
</evidence>
<dbReference type="CDD" id="cd00085">
    <property type="entry name" value="HNHc"/>
    <property type="match status" value="1"/>
</dbReference>
<dbReference type="InterPro" id="IPR003615">
    <property type="entry name" value="HNH_nuc"/>
</dbReference>
<gene>
    <name evidence="1" type="ORF">MTP09_06070</name>
</gene>
<evidence type="ECO:0000313" key="2">
    <source>
        <dbReference type="Proteomes" id="UP000831460"/>
    </source>
</evidence>
<sequence>MKSPHKNNNKYKNEVWKEFRKDIIESDGYVCAHCGRNSFEVVLQVHHKNYIKGRKLWEYASEDCITLCRGCHAMEHGIIMPNFGWEYVCDEDLGDLIGECENCGNNMRYAFHIYHEKWGCIQVGRQCCDNLTHSLEASNHMESLRRFENRKRNFIKSHKWKDIGNQHSIKKNLFEIIIEEVENAYILTIHGKKGKKRYSKLDDAKSSAFEVIENGKFIDYCIKHEIKLPPKKNCR</sequence>
<dbReference type="EMBL" id="CP094532">
    <property type="protein sequence ID" value="UOE42201.1"/>
    <property type="molecule type" value="Genomic_DNA"/>
</dbReference>
<dbReference type="RefSeq" id="WP_185210948.1">
    <property type="nucleotide sequence ID" value="NZ_CP094532.1"/>
</dbReference>
<accession>A0ABY4BSN6</accession>